<dbReference type="Pfam" id="PF00534">
    <property type="entry name" value="Glycos_transf_1"/>
    <property type="match status" value="1"/>
</dbReference>
<reference evidence="2" key="1">
    <citation type="submission" date="2018-06" db="EMBL/GenBank/DDBJ databases">
        <authorList>
            <person name="Zhirakovskaya E."/>
        </authorList>
    </citation>
    <scope>NUCLEOTIDE SEQUENCE</scope>
</reference>
<dbReference type="EMBL" id="UOGI01000273">
    <property type="protein sequence ID" value="VAX34214.1"/>
    <property type="molecule type" value="Genomic_DNA"/>
</dbReference>
<dbReference type="PANTHER" id="PTHR12526:SF609">
    <property type="entry name" value="LIPOPOLYSACCHARIDE BIOSYNTHESIS PROTEIN"/>
    <property type="match status" value="1"/>
</dbReference>
<dbReference type="PANTHER" id="PTHR12526">
    <property type="entry name" value="GLYCOSYLTRANSFERASE"/>
    <property type="match status" value="1"/>
</dbReference>
<dbReference type="SUPFAM" id="SSF53756">
    <property type="entry name" value="UDP-Glycosyltransferase/glycogen phosphorylase"/>
    <property type="match status" value="1"/>
</dbReference>
<proteinExistence type="predicted"/>
<protein>
    <submittedName>
        <fullName evidence="2">Lipopolysaccharide biosynthesis protein</fullName>
    </submittedName>
</protein>
<dbReference type="GO" id="GO:0016757">
    <property type="term" value="F:glycosyltransferase activity"/>
    <property type="evidence" value="ECO:0007669"/>
    <property type="project" value="InterPro"/>
</dbReference>
<dbReference type="InterPro" id="IPR001296">
    <property type="entry name" value="Glyco_trans_1"/>
</dbReference>
<name>A0A3B1DDU9_9ZZZZ</name>
<accession>A0A3B1DDU9</accession>
<organism evidence="2">
    <name type="scientific">hydrothermal vent metagenome</name>
    <dbReference type="NCBI Taxonomy" id="652676"/>
    <lineage>
        <taxon>unclassified sequences</taxon>
        <taxon>metagenomes</taxon>
        <taxon>ecological metagenomes</taxon>
    </lineage>
</organism>
<gene>
    <name evidence="2" type="ORF">MNBD_NITROSPIRAE03-549</name>
</gene>
<sequence>MLRDRNGIEFFIVGNGIEKENLKSRVEEYGLKNVRFLEMQTKSVYPYVVASSDVGLVTLNNKVKTPVVPSKILSLMAAARPVLASMPLDGDAPKLIKEAGCGICIGPENPELLAEKILLLVDNPDICADFSRQGREFVVREMSLRKAVAELEEYIKSTIGKGQS</sequence>
<dbReference type="AlphaFoldDB" id="A0A3B1DDU9"/>
<feature type="domain" description="Glycosyl transferase family 1" evidence="1">
    <location>
        <begin position="5"/>
        <end position="136"/>
    </location>
</feature>
<evidence type="ECO:0000259" key="1">
    <source>
        <dbReference type="Pfam" id="PF00534"/>
    </source>
</evidence>
<evidence type="ECO:0000313" key="2">
    <source>
        <dbReference type="EMBL" id="VAX34214.1"/>
    </source>
</evidence>
<dbReference type="Gene3D" id="3.40.50.2000">
    <property type="entry name" value="Glycogen Phosphorylase B"/>
    <property type="match status" value="2"/>
</dbReference>